<feature type="transmembrane region" description="Helical" evidence="1">
    <location>
        <begin position="12"/>
        <end position="36"/>
    </location>
</feature>
<dbReference type="Proteomes" id="UP000094412">
    <property type="component" value="Unassembled WGS sequence"/>
</dbReference>
<dbReference type="InterPro" id="IPR051311">
    <property type="entry name" value="DedA_domain"/>
</dbReference>
<keyword evidence="4" id="KW-1185">Reference proteome</keyword>
<comment type="caution">
    <text evidence="3">The sequence shown here is derived from an EMBL/GenBank/DDBJ whole genome shotgun (WGS) entry which is preliminary data.</text>
</comment>
<dbReference type="STRING" id="1566387.QV13_12945"/>
<feature type="domain" description="VTT" evidence="2">
    <location>
        <begin position="26"/>
        <end position="145"/>
    </location>
</feature>
<dbReference type="GO" id="GO:0005886">
    <property type="term" value="C:plasma membrane"/>
    <property type="evidence" value="ECO:0007669"/>
    <property type="project" value="TreeGrafter"/>
</dbReference>
<organism evidence="3 4">
    <name type="scientific">Mesorhizobium hungaricum</name>
    <dbReference type="NCBI Taxonomy" id="1566387"/>
    <lineage>
        <taxon>Bacteria</taxon>
        <taxon>Pseudomonadati</taxon>
        <taxon>Pseudomonadota</taxon>
        <taxon>Alphaproteobacteria</taxon>
        <taxon>Hyphomicrobiales</taxon>
        <taxon>Phyllobacteriaceae</taxon>
        <taxon>Mesorhizobium</taxon>
    </lineage>
</organism>
<keyword evidence="1" id="KW-0812">Transmembrane</keyword>
<dbReference type="PANTHER" id="PTHR42709:SF2">
    <property type="entry name" value="INNER MEMBRANE PROTEIN YOHD"/>
    <property type="match status" value="1"/>
</dbReference>
<proteinExistence type="predicted"/>
<feature type="transmembrane region" description="Helical" evidence="1">
    <location>
        <begin position="167"/>
        <end position="187"/>
    </location>
</feature>
<dbReference type="PROSITE" id="PS51257">
    <property type="entry name" value="PROKAR_LIPOPROTEIN"/>
    <property type="match status" value="1"/>
</dbReference>
<protein>
    <recommendedName>
        <fullName evidence="2">VTT domain-containing protein</fullName>
    </recommendedName>
</protein>
<dbReference type="EMBL" id="MDEO01000032">
    <property type="protein sequence ID" value="OCX17652.1"/>
    <property type="molecule type" value="Genomic_DNA"/>
</dbReference>
<sequence>MSETVHRLIEQYGLLAVFLGCLAEGETAAILGGFFAHQHVFALWQTFVAVFTGAFLGDTAFFVLGRHFAQTRLVRRFRRKPGFSRAYRLVTDHPNIYVLSNRYIYGMRVLGGIVAGLSGIAPARFVVLNAISAAVWAALFSGLGYVFGAGAQQIIGRALLHHERVLVALAIGLVIFAIAFAVARTLIRRERVRESSAASSG</sequence>
<dbReference type="AlphaFoldDB" id="A0A1C2DS91"/>
<reference evidence="3 4" key="1">
    <citation type="submission" date="2016-08" db="EMBL/GenBank/DDBJ databases">
        <title>Whole genome sequence of Mesorhizobium sp. strain UASWS1009 isolated from industrial sewage.</title>
        <authorList>
            <person name="Crovadore J."/>
            <person name="Calmin G."/>
            <person name="Chablais R."/>
            <person name="Cochard B."/>
            <person name="Lefort F."/>
        </authorList>
    </citation>
    <scope>NUCLEOTIDE SEQUENCE [LARGE SCALE GENOMIC DNA]</scope>
    <source>
        <strain evidence="3 4">UASWS1009</strain>
    </source>
</reference>
<feature type="transmembrane region" description="Helical" evidence="1">
    <location>
        <begin position="42"/>
        <end position="69"/>
    </location>
</feature>
<keyword evidence="1" id="KW-0472">Membrane</keyword>
<dbReference type="RefSeq" id="WP_024922199.1">
    <property type="nucleotide sequence ID" value="NZ_MDEO01000032.1"/>
</dbReference>
<evidence type="ECO:0000259" key="2">
    <source>
        <dbReference type="Pfam" id="PF09335"/>
    </source>
</evidence>
<dbReference type="Pfam" id="PF09335">
    <property type="entry name" value="VTT_dom"/>
    <property type="match status" value="1"/>
</dbReference>
<feature type="transmembrane region" description="Helical" evidence="1">
    <location>
        <begin position="125"/>
        <end position="147"/>
    </location>
</feature>
<accession>A0A1C2DS91</accession>
<dbReference type="OrthoDB" id="948134at2"/>
<evidence type="ECO:0000313" key="3">
    <source>
        <dbReference type="EMBL" id="OCX17652.1"/>
    </source>
</evidence>
<dbReference type="InterPro" id="IPR032816">
    <property type="entry name" value="VTT_dom"/>
</dbReference>
<name>A0A1C2DS91_9HYPH</name>
<gene>
    <name evidence="3" type="ORF">QV13_12945</name>
</gene>
<keyword evidence="1" id="KW-1133">Transmembrane helix</keyword>
<dbReference type="PANTHER" id="PTHR42709">
    <property type="entry name" value="ALKALINE PHOSPHATASE LIKE PROTEIN"/>
    <property type="match status" value="1"/>
</dbReference>
<evidence type="ECO:0000256" key="1">
    <source>
        <dbReference type="SAM" id="Phobius"/>
    </source>
</evidence>
<evidence type="ECO:0000313" key="4">
    <source>
        <dbReference type="Proteomes" id="UP000094412"/>
    </source>
</evidence>